<keyword evidence="2" id="KW-1015">Disulfide bond</keyword>
<dbReference type="Pfam" id="PF00112">
    <property type="entry name" value="Peptidase_C1"/>
    <property type="match status" value="1"/>
</dbReference>
<dbReference type="AlphaFoldDB" id="A0A9Q0L8T6"/>
<dbReference type="CDD" id="cd02248">
    <property type="entry name" value="Peptidase_C1A"/>
    <property type="match status" value="1"/>
</dbReference>
<protein>
    <recommendedName>
        <fullName evidence="8">Peptidase C1A papain C-terminal domain-containing protein</fullName>
    </recommendedName>
</protein>
<dbReference type="Proteomes" id="UP001149090">
    <property type="component" value="Unassembled WGS sequence"/>
</dbReference>
<dbReference type="Gene3D" id="3.90.70.10">
    <property type="entry name" value="Cysteine proteinases"/>
    <property type="match status" value="1"/>
</dbReference>
<dbReference type="GO" id="GO:0006508">
    <property type="term" value="P:proteolysis"/>
    <property type="evidence" value="ECO:0007669"/>
    <property type="project" value="InterPro"/>
</dbReference>
<gene>
    <name evidence="6" type="ORF">M0811_12767</name>
</gene>
<dbReference type="InterPro" id="IPR000668">
    <property type="entry name" value="Peptidase_C1A_C"/>
</dbReference>
<dbReference type="EMBL" id="JAPDFW010000123">
    <property type="protein sequence ID" value="KAJ5067960.1"/>
    <property type="molecule type" value="Genomic_DNA"/>
</dbReference>
<comment type="similarity">
    <text evidence="1">Belongs to the peptidase C1 family.</text>
</comment>
<feature type="transmembrane region" description="Helical" evidence="3">
    <location>
        <begin position="12"/>
        <end position="32"/>
    </location>
</feature>
<keyword evidence="3" id="KW-0812">Transmembrane</keyword>
<comment type="caution">
    <text evidence="6">The sequence shown here is derived from an EMBL/GenBank/DDBJ whole genome shotgun (WGS) entry which is preliminary data.</text>
</comment>
<reference evidence="6" key="1">
    <citation type="submission" date="2022-10" db="EMBL/GenBank/DDBJ databases">
        <title>Novel sulphate-reducing endosymbionts in the free-living metamonad Anaeramoeba.</title>
        <authorList>
            <person name="Jerlstrom-Hultqvist J."/>
            <person name="Cepicka I."/>
            <person name="Gallot-Lavallee L."/>
            <person name="Salas-Leiva D."/>
            <person name="Curtis B.A."/>
            <person name="Zahonova K."/>
            <person name="Pipaliya S."/>
            <person name="Dacks J."/>
            <person name="Roger A.J."/>
        </authorList>
    </citation>
    <scope>NUCLEOTIDE SEQUENCE</scope>
    <source>
        <strain evidence="6">BMAN</strain>
    </source>
</reference>
<dbReference type="Pfam" id="PF08246">
    <property type="entry name" value="Inhibitor_I29"/>
    <property type="match status" value="1"/>
</dbReference>
<feature type="domain" description="Peptidase C1A papain C-terminal" evidence="4">
    <location>
        <begin position="322"/>
        <end position="532"/>
    </location>
</feature>
<evidence type="ECO:0000259" key="5">
    <source>
        <dbReference type="SMART" id="SM00848"/>
    </source>
</evidence>
<evidence type="ECO:0008006" key="8">
    <source>
        <dbReference type="Google" id="ProtNLM"/>
    </source>
</evidence>
<evidence type="ECO:0000313" key="7">
    <source>
        <dbReference type="Proteomes" id="UP001149090"/>
    </source>
</evidence>
<organism evidence="6 7">
    <name type="scientific">Anaeramoeba ignava</name>
    <name type="common">Anaerobic marine amoeba</name>
    <dbReference type="NCBI Taxonomy" id="1746090"/>
    <lineage>
        <taxon>Eukaryota</taxon>
        <taxon>Metamonada</taxon>
        <taxon>Anaeramoebidae</taxon>
        <taxon>Anaeramoeba</taxon>
    </lineage>
</organism>
<dbReference type="InterPro" id="IPR013128">
    <property type="entry name" value="Peptidase_C1A"/>
</dbReference>
<proteinExistence type="inferred from homology"/>
<evidence type="ECO:0000256" key="1">
    <source>
        <dbReference type="ARBA" id="ARBA00008455"/>
    </source>
</evidence>
<dbReference type="GO" id="GO:0008234">
    <property type="term" value="F:cysteine-type peptidase activity"/>
    <property type="evidence" value="ECO:0007669"/>
    <property type="project" value="InterPro"/>
</dbReference>
<evidence type="ECO:0000259" key="4">
    <source>
        <dbReference type="SMART" id="SM00645"/>
    </source>
</evidence>
<keyword evidence="3" id="KW-1133">Transmembrane helix</keyword>
<keyword evidence="7" id="KW-1185">Reference proteome</keyword>
<dbReference type="InterPro" id="IPR038765">
    <property type="entry name" value="Papain-like_cys_pep_sf"/>
</dbReference>
<evidence type="ECO:0000256" key="3">
    <source>
        <dbReference type="SAM" id="Phobius"/>
    </source>
</evidence>
<keyword evidence="3" id="KW-0472">Membrane</keyword>
<dbReference type="InterPro" id="IPR039417">
    <property type="entry name" value="Peptidase_C1A_papain-like"/>
</dbReference>
<dbReference type="PANTHER" id="PTHR12411">
    <property type="entry name" value="CYSTEINE PROTEASE FAMILY C1-RELATED"/>
    <property type="match status" value="1"/>
</dbReference>
<dbReference type="OrthoDB" id="65740at2759"/>
<dbReference type="SMART" id="SM00645">
    <property type="entry name" value="Pept_C1"/>
    <property type="match status" value="1"/>
</dbReference>
<evidence type="ECO:0000256" key="2">
    <source>
        <dbReference type="ARBA" id="ARBA00023157"/>
    </source>
</evidence>
<dbReference type="FunFam" id="3.90.70.10:FF:000332">
    <property type="entry name" value="Cathepsin L1"/>
    <property type="match status" value="1"/>
</dbReference>
<evidence type="ECO:0000313" key="6">
    <source>
        <dbReference type="EMBL" id="KAJ5067960.1"/>
    </source>
</evidence>
<dbReference type="SMART" id="SM00848">
    <property type="entry name" value="Inhibitor_I29"/>
    <property type="match status" value="1"/>
</dbReference>
<accession>A0A9Q0L8T6</accession>
<dbReference type="InterPro" id="IPR013201">
    <property type="entry name" value="Prot_inhib_I29"/>
</dbReference>
<name>A0A9Q0L8T6_ANAIG</name>
<dbReference type="SUPFAM" id="SSF54001">
    <property type="entry name" value="Cysteine proteinases"/>
    <property type="match status" value="1"/>
</dbReference>
<feature type="domain" description="Cathepsin propeptide inhibitor" evidence="5">
    <location>
        <begin position="235"/>
        <end position="291"/>
    </location>
</feature>
<sequence>MKKFIIKKKQNFFFIFLFLSLICFFFFILNSFQWSEVYHTDIVLHAPTIATHIPITIDTNITANLQKINFYTGLETEVFLNTVVYDVYLKDSNPVCTNYSSDTPLKIVDVLPNLEKFQKTGKSVVRGLRADIYYYSETVENIKEEYYFFYDIDKQQPIRFQYSSINIFNNSHYGDWTLDYFSYVTDVNSSLFVVPPTCSTNFSQTQNSEYTFGINSNFLRSLFPSENKQRFNHKFHGYLQKYSKKYENITELKQRETIFNSNSEFIENFNKNHETMKLGINKFADLTHEEFRNNLLINSEYIPKKEFQSTKMIEKPIKDYTLPSNLSWVELGAISAVKDQEFCGASWAFSVAGAIEGQYFFSTGELANFSVQDIIDCSENNSGCHGGSTSQAFKDMISAGGIALDSIYPFLGFSAYCAYTDDIMQASINYSTQIDPSQAEYALWFFGPLSIMLDASSQEIMFYQSGIFDTSYCQENVVNYAALLAGYYSDINSNPYYWLIKFSWGEDWGENGFIRLSRNGDCGVTSEMIYPVLNRLG</sequence>